<gene>
    <name evidence="1" type="ORF">MGAL_10B093633</name>
</gene>
<dbReference type="OrthoDB" id="6082565at2759"/>
<dbReference type="PANTHER" id="PTHR35617">
    <property type="entry name" value="PHAGE_INTEGRASE DOMAIN-CONTAINING PROTEIN"/>
    <property type="match status" value="1"/>
</dbReference>
<accession>A0A8B6DAR4</accession>
<protein>
    <recommendedName>
        <fullName evidence="3">Tyr recombinase domain-containing protein</fullName>
    </recommendedName>
</protein>
<reference evidence="1" key="1">
    <citation type="submission" date="2018-11" db="EMBL/GenBank/DDBJ databases">
        <authorList>
            <person name="Alioto T."/>
            <person name="Alioto T."/>
        </authorList>
    </citation>
    <scope>NUCLEOTIDE SEQUENCE</scope>
</reference>
<evidence type="ECO:0008006" key="3">
    <source>
        <dbReference type="Google" id="ProtNLM"/>
    </source>
</evidence>
<proteinExistence type="predicted"/>
<dbReference type="Proteomes" id="UP000596742">
    <property type="component" value="Unassembled WGS sequence"/>
</dbReference>
<evidence type="ECO:0000313" key="1">
    <source>
        <dbReference type="EMBL" id="VDI15994.1"/>
    </source>
</evidence>
<keyword evidence="2" id="KW-1185">Reference proteome</keyword>
<dbReference type="PANTHER" id="PTHR35617:SF3">
    <property type="entry name" value="CORE-BINDING (CB) DOMAIN-CONTAINING PROTEIN"/>
    <property type="match status" value="1"/>
</dbReference>
<sequence>MSQPYTTFLFGDDVSKVVKDIEDCSKIANRIHLTWSQGLEDGLVEVIEADLAVEEVEDVVLVEMFMKAIHVKILPVPVMTLEQITIPEEGDQEVSEKSGLGYSSLNTARGSLSALGLKCEGHLVGSHPLIIRTKQLRQKNSKLLISYVKPHQDITKETTWIKTVLQRSGIDTKIYGAHRVRSATTSRAKLKAVPIQEILDKAGWTNERTFSKFYNKKVLTEDVFVSAVLQ</sequence>
<dbReference type="AlphaFoldDB" id="A0A8B6DAR4"/>
<comment type="caution">
    <text evidence="1">The sequence shown here is derived from an EMBL/GenBank/DDBJ whole genome shotgun (WGS) entry which is preliminary data.</text>
</comment>
<dbReference type="EMBL" id="UYJE01003037">
    <property type="protein sequence ID" value="VDI15994.1"/>
    <property type="molecule type" value="Genomic_DNA"/>
</dbReference>
<organism evidence="1 2">
    <name type="scientific">Mytilus galloprovincialis</name>
    <name type="common">Mediterranean mussel</name>
    <dbReference type="NCBI Taxonomy" id="29158"/>
    <lineage>
        <taxon>Eukaryota</taxon>
        <taxon>Metazoa</taxon>
        <taxon>Spiralia</taxon>
        <taxon>Lophotrochozoa</taxon>
        <taxon>Mollusca</taxon>
        <taxon>Bivalvia</taxon>
        <taxon>Autobranchia</taxon>
        <taxon>Pteriomorphia</taxon>
        <taxon>Mytilida</taxon>
        <taxon>Mytiloidea</taxon>
        <taxon>Mytilidae</taxon>
        <taxon>Mytilinae</taxon>
        <taxon>Mytilus</taxon>
    </lineage>
</organism>
<evidence type="ECO:0000313" key="2">
    <source>
        <dbReference type="Proteomes" id="UP000596742"/>
    </source>
</evidence>
<name>A0A8B6DAR4_MYTGA</name>